<gene>
    <name evidence="1" type="ORF">MOP44_10800</name>
</gene>
<accession>A0A9J7BV19</accession>
<evidence type="ECO:0000313" key="2">
    <source>
        <dbReference type="Proteomes" id="UP001059380"/>
    </source>
</evidence>
<sequence length="67" mass="7385">MQDGLRVGGFARLKSGGPVMEILEINGSMALCRWVDRGELQRMVLPVSGLELVLRLNEENEEGDPTT</sequence>
<evidence type="ECO:0000313" key="1">
    <source>
        <dbReference type="EMBL" id="UWZ86409.1"/>
    </source>
</evidence>
<dbReference type="Proteomes" id="UP001059380">
    <property type="component" value="Chromosome"/>
</dbReference>
<dbReference type="RefSeq" id="WP_260796049.1">
    <property type="nucleotide sequence ID" value="NZ_CP093313.1"/>
</dbReference>
<proteinExistence type="predicted"/>
<evidence type="ECO:0008006" key="3">
    <source>
        <dbReference type="Google" id="ProtNLM"/>
    </source>
</evidence>
<protein>
    <recommendedName>
        <fullName evidence="3">DUF2158 domain-containing protein</fullName>
    </recommendedName>
</protein>
<dbReference type="KEGG" id="orp:MOP44_10800"/>
<reference evidence="1" key="1">
    <citation type="submission" date="2021-04" db="EMBL/GenBank/DDBJ databases">
        <title>Phylogenetic analysis of Acidobacteriaceae.</title>
        <authorList>
            <person name="Qiu L."/>
            <person name="Zhang Q."/>
        </authorList>
    </citation>
    <scope>NUCLEOTIDE SEQUENCE</scope>
    <source>
        <strain evidence="1">DSM 25168</strain>
    </source>
</reference>
<name>A0A9J7BV19_9BACT</name>
<dbReference type="AlphaFoldDB" id="A0A9J7BV19"/>
<dbReference type="EMBL" id="CP093313">
    <property type="protein sequence ID" value="UWZ86409.1"/>
    <property type="molecule type" value="Genomic_DNA"/>
</dbReference>
<keyword evidence="2" id="KW-1185">Reference proteome</keyword>
<organism evidence="1 2">
    <name type="scientific">Occallatibacter riparius</name>
    <dbReference type="NCBI Taxonomy" id="1002689"/>
    <lineage>
        <taxon>Bacteria</taxon>
        <taxon>Pseudomonadati</taxon>
        <taxon>Acidobacteriota</taxon>
        <taxon>Terriglobia</taxon>
        <taxon>Terriglobales</taxon>
        <taxon>Acidobacteriaceae</taxon>
        <taxon>Occallatibacter</taxon>
    </lineage>
</organism>